<evidence type="ECO:0000313" key="2">
    <source>
        <dbReference type="Proteomes" id="UP000238296"/>
    </source>
</evidence>
<comment type="caution">
    <text evidence="1">The sequence shown here is derived from an EMBL/GenBank/DDBJ whole genome shotgun (WGS) entry which is preliminary data.</text>
</comment>
<sequence length="129" mass="13828">MNRIATLRELRRELLTTCTPTPELAAAVGRHAQDDAFVRHFYTFVAHATYLRAALLLTRIAHHLSGEQRVAVLALGAGAAHSGGAYRLAADLISALDIAANRAGAEIPLMVRILKLDHRIRTALSGAAA</sequence>
<accession>A0A2S8BF63</accession>
<protein>
    <submittedName>
        <fullName evidence="1">Uncharacterized protein</fullName>
    </submittedName>
</protein>
<dbReference type="EMBL" id="PPEA01000657">
    <property type="protein sequence ID" value="PQM45268.1"/>
    <property type="molecule type" value="Genomic_DNA"/>
</dbReference>
<evidence type="ECO:0000313" key="1">
    <source>
        <dbReference type="EMBL" id="PQM45268.1"/>
    </source>
</evidence>
<proteinExistence type="predicted"/>
<gene>
    <name evidence="1" type="ORF">C1Y40_04592</name>
</gene>
<name>A0A2S8BF63_9MYCO</name>
<organism evidence="1 2">
    <name type="scientific">Mycobacterium talmoniae</name>
    <dbReference type="NCBI Taxonomy" id="1858794"/>
    <lineage>
        <taxon>Bacteria</taxon>
        <taxon>Bacillati</taxon>
        <taxon>Actinomycetota</taxon>
        <taxon>Actinomycetes</taxon>
        <taxon>Mycobacteriales</taxon>
        <taxon>Mycobacteriaceae</taxon>
        <taxon>Mycobacterium</taxon>
    </lineage>
</organism>
<reference evidence="1 2" key="1">
    <citation type="journal article" date="2017" name="Int. J. Syst. Evol. Microbiol.">
        <title>Mycobacterium talmoniae sp. nov., a slowly growing mycobacterium isolated from human respiratory samples.</title>
        <authorList>
            <person name="Davidson R.M."/>
            <person name="DeGroote M.A."/>
            <person name="Marola J.L."/>
            <person name="Buss S."/>
            <person name="Jones V."/>
            <person name="McNeil M.R."/>
            <person name="Freifeld A.G."/>
            <person name="Elaine Epperson L."/>
            <person name="Hasan N.A."/>
            <person name="Jackson M."/>
            <person name="Iwen P.C."/>
            <person name="Salfinger M."/>
            <person name="Strong M."/>
        </authorList>
    </citation>
    <scope>NUCLEOTIDE SEQUENCE [LARGE SCALE GENOMIC DNA]</scope>
    <source>
        <strain evidence="1 2">ATCC BAA-2683</strain>
    </source>
</reference>
<dbReference type="Proteomes" id="UP000238296">
    <property type="component" value="Unassembled WGS sequence"/>
</dbReference>
<dbReference type="AlphaFoldDB" id="A0A2S8BF63"/>